<dbReference type="Proteomes" id="UP001320148">
    <property type="component" value="Chromosome"/>
</dbReference>
<keyword evidence="5" id="KW-1185">Reference proteome</keyword>
<dbReference type="SUPFAM" id="SSF51395">
    <property type="entry name" value="FMN-linked oxidoreductases"/>
    <property type="match status" value="1"/>
</dbReference>
<dbReference type="PANTHER" id="PTHR43656:SF2">
    <property type="entry name" value="BINDING OXIDOREDUCTASE, PUTATIVE (AFU_ORTHOLOGUE AFUA_2G08260)-RELATED"/>
    <property type="match status" value="1"/>
</dbReference>
<dbReference type="EMBL" id="AP024488">
    <property type="protein sequence ID" value="BCS95367.1"/>
    <property type="molecule type" value="Genomic_DNA"/>
</dbReference>
<protein>
    <submittedName>
        <fullName evidence="4">Oxidoreductase</fullName>
    </submittedName>
</protein>
<dbReference type="InterPro" id="IPR051799">
    <property type="entry name" value="NADH_flavin_oxidoreductase"/>
</dbReference>
<dbReference type="PANTHER" id="PTHR43656">
    <property type="entry name" value="BINDING OXIDOREDUCTASE, PUTATIVE (AFU_ORTHOLOGUE AFUA_2G08260)-RELATED"/>
    <property type="match status" value="1"/>
</dbReference>
<dbReference type="Gene3D" id="3.20.20.70">
    <property type="entry name" value="Aldolase class I"/>
    <property type="match status" value="1"/>
</dbReference>
<name>A0ABM7PCI3_9BACT</name>
<accession>A0ABM7PCI3</accession>
<dbReference type="RefSeq" id="WP_236891621.1">
    <property type="nucleotide sequence ID" value="NZ_AP024488.1"/>
</dbReference>
<dbReference type="InterPro" id="IPR001155">
    <property type="entry name" value="OxRdtase_FMN_N"/>
</dbReference>
<evidence type="ECO:0000313" key="4">
    <source>
        <dbReference type="EMBL" id="BCS95367.1"/>
    </source>
</evidence>
<proteinExistence type="predicted"/>
<feature type="domain" description="NADH:flavin oxidoreductase/NADH oxidase N-terminal" evidence="3">
    <location>
        <begin position="3"/>
        <end position="337"/>
    </location>
</feature>
<gene>
    <name evidence="4" type="ORF">DSLASN_09990</name>
</gene>
<dbReference type="CDD" id="cd02803">
    <property type="entry name" value="OYE_like_FMN_family"/>
    <property type="match status" value="1"/>
</dbReference>
<evidence type="ECO:0000259" key="3">
    <source>
        <dbReference type="Pfam" id="PF00724"/>
    </source>
</evidence>
<dbReference type="InterPro" id="IPR013785">
    <property type="entry name" value="Aldolase_TIM"/>
</dbReference>
<keyword evidence="1" id="KW-0285">Flavoprotein</keyword>
<reference evidence="4 5" key="1">
    <citation type="submission" date="2021-02" db="EMBL/GenBank/DDBJ databases">
        <title>Complete genome of Desulfoluna sp. strain ASN36.</title>
        <authorList>
            <person name="Takahashi A."/>
            <person name="Kojima H."/>
            <person name="Fukui M."/>
        </authorList>
    </citation>
    <scope>NUCLEOTIDE SEQUENCE [LARGE SCALE GENOMIC DNA]</scope>
    <source>
        <strain evidence="4 5">ASN36</strain>
    </source>
</reference>
<evidence type="ECO:0000256" key="1">
    <source>
        <dbReference type="ARBA" id="ARBA00022630"/>
    </source>
</evidence>
<evidence type="ECO:0000313" key="5">
    <source>
        <dbReference type="Proteomes" id="UP001320148"/>
    </source>
</evidence>
<evidence type="ECO:0000256" key="2">
    <source>
        <dbReference type="ARBA" id="ARBA00023002"/>
    </source>
</evidence>
<sequence length="367" mass="40923">MKELFEPTRLGCLELKNRFLRSATWEGIAEEKGHINDKVMALYEDLAKGGSAAIITGYAFVLEDEQPNPKMFGAYDDTFIESYKPLTRMVHDNDSKIILQLVYGGSFTWFNAEEREIWGPSAVTNKISGVTPKEMTPLDIQTLIEAFGDAAKRAMESGFDGVEMHAGHGYLLNHFLSPFFNQREDVFGGTPEKRARIIFDIFENIRKKTSPEFPILIKLNCSDFMGTKGFTFEECLALCKKLDNMGIAGIEISGGPVFRAPKTEKETTYEVTLPANDSYFSEYAKVIAGAIDAPVILVGGNRSTETMEKLLADTDIACFSFSRPLLCEPDLINKWQADKTVKPRCTSCGQCFTLDGNNCIQNREKAA</sequence>
<dbReference type="Pfam" id="PF00724">
    <property type="entry name" value="Oxidored_FMN"/>
    <property type="match status" value="1"/>
</dbReference>
<keyword evidence="2" id="KW-0560">Oxidoreductase</keyword>
<organism evidence="4 5">
    <name type="scientific">Desulfoluna limicola</name>
    <dbReference type="NCBI Taxonomy" id="2810562"/>
    <lineage>
        <taxon>Bacteria</taxon>
        <taxon>Pseudomonadati</taxon>
        <taxon>Thermodesulfobacteriota</taxon>
        <taxon>Desulfobacteria</taxon>
        <taxon>Desulfobacterales</taxon>
        <taxon>Desulfolunaceae</taxon>
        <taxon>Desulfoluna</taxon>
    </lineage>
</organism>